<organism evidence="1">
    <name type="scientific">Brassica napus</name>
    <name type="common">Rape</name>
    <dbReference type="NCBI Taxonomy" id="3708"/>
    <lineage>
        <taxon>Eukaryota</taxon>
        <taxon>Viridiplantae</taxon>
        <taxon>Streptophyta</taxon>
        <taxon>Embryophyta</taxon>
        <taxon>Tracheophyta</taxon>
        <taxon>Spermatophyta</taxon>
        <taxon>Magnoliopsida</taxon>
        <taxon>eudicotyledons</taxon>
        <taxon>Gunneridae</taxon>
        <taxon>Pentapetalae</taxon>
        <taxon>rosids</taxon>
        <taxon>malvids</taxon>
        <taxon>Brassicales</taxon>
        <taxon>Brassicaceae</taxon>
        <taxon>Brassiceae</taxon>
        <taxon>Brassica</taxon>
    </lineage>
</organism>
<dbReference type="EMBL" id="HG994373">
    <property type="protein sequence ID" value="CAF1739967.1"/>
    <property type="molecule type" value="Genomic_DNA"/>
</dbReference>
<evidence type="ECO:0000313" key="1">
    <source>
        <dbReference type="EMBL" id="CAF1739967.1"/>
    </source>
</evidence>
<protein>
    <submittedName>
        <fullName evidence="1">(rape) hypothetical protein</fullName>
    </submittedName>
</protein>
<gene>
    <name evidence="1" type="ORF">DARMORV10_C09P32170.1</name>
</gene>
<name>A0A816IZ23_BRANA</name>
<proteinExistence type="predicted"/>
<dbReference type="Proteomes" id="UP001295469">
    <property type="component" value="Chromosome C09"/>
</dbReference>
<sequence length="48" mass="5664">MLLKHDTGSRTGVFFYIRCATLVKSVLNGDRFQLCRNYFRAINMFVFI</sequence>
<dbReference type="AlphaFoldDB" id="A0A816IZ23"/>
<reference evidence="1" key="1">
    <citation type="submission" date="2021-01" db="EMBL/GenBank/DDBJ databases">
        <authorList>
            <consortium name="Genoscope - CEA"/>
            <person name="William W."/>
        </authorList>
    </citation>
    <scope>NUCLEOTIDE SEQUENCE</scope>
</reference>
<feature type="non-terminal residue" evidence="1">
    <location>
        <position position="48"/>
    </location>
</feature>
<accession>A0A816IZ23</accession>